<feature type="compositionally biased region" description="Basic and acidic residues" evidence="1">
    <location>
        <begin position="1"/>
        <end position="13"/>
    </location>
</feature>
<feature type="region of interest" description="Disordered" evidence="1">
    <location>
        <begin position="1"/>
        <end position="30"/>
    </location>
</feature>
<dbReference type="KEGG" id="pfj:MYCFIDRAFT_211259"/>
<accession>M2YZV9</accession>
<keyword evidence="3" id="KW-1185">Reference proteome</keyword>
<dbReference type="Proteomes" id="UP000016932">
    <property type="component" value="Unassembled WGS sequence"/>
</dbReference>
<dbReference type="RefSeq" id="XP_007926462.1">
    <property type="nucleotide sequence ID" value="XM_007928271.1"/>
</dbReference>
<dbReference type="VEuPathDB" id="FungiDB:MYCFIDRAFT_211259"/>
<evidence type="ECO:0000313" key="3">
    <source>
        <dbReference type="Proteomes" id="UP000016932"/>
    </source>
</evidence>
<feature type="region of interest" description="Disordered" evidence="1">
    <location>
        <begin position="149"/>
        <end position="170"/>
    </location>
</feature>
<name>M2YZV9_PSEFD</name>
<evidence type="ECO:0000256" key="1">
    <source>
        <dbReference type="SAM" id="MobiDB-lite"/>
    </source>
</evidence>
<dbReference type="EMBL" id="KB446558">
    <property type="protein sequence ID" value="EME83155.1"/>
    <property type="molecule type" value="Genomic_DNA"/>
</dbReference>
<dbReference type="GeneID" id="19337355"/>
<gene>
    <name evidence="2" type="ORF">MYCFIDRAFT_211259</name>
</gene>
<dbReference type="AlphaFoldDB" id="M2YZV9"/>
<protein>
    <submittedName>
        <fullName evidence="2">Uncharacterized protein</fullName>
    </submittedName>
</protein>
<organism evidence="2 3">
    <name type="scientific">Pseudocercospora fijiensis (strain CIRAD86)</name>
    <name type="common">Black leaf streak disease fungus</name>
    <name type="synonym">Mycosphaerella fijiensis</name>
    <dbReference type="NCBI Taxonomy" id="383855"/>
    <lineage>
        <taxon>Eukaryota</taxon>
        <taxon>Fungi</taxon>
        <taxon>Dikarya</taxon>
        <taxon>Ascomycota</taxon>
        <taxon>Pezizomycotina</taxon>
        <taxon>Dothideomycetes</taxon>
        <taxon>Dothideomycetidae</taxon>
        <taxon>Mycosphaerellales</taxon>
        <taxon>Mycosphaerellaceae</taxon>
        <taxon>Pseudocercospora</taxon>
    </lineage>
</organism>
<dbReference type="OrthoDB" id="4074350at2759"/>
<proteinExistence type="predicted"/>
<dbReference type="HOGENOM" id="CLU_1571326_0_0_1"/>
<feature type="compositionally biased region" description="Basic residues" evidence="1">
    <location>
        <begin position="14"/>
        <end position="24"/>
    </location>
</feature>
<evidence type="ECO:0000313" key="2">
    <source>
        <dbReference type="EMBL" id="EME83155.1"/>
    </source>
</evidence>
<sequence length="170" mass="18865">MAEQRIVREQAEAHRHRHRHRHTHSGATGRPLRWRRSYLPNRITTTLLPSSPVLSLAHAWRGEASCDAMRCDAMRLVCGSTGTGMVLRGDAMLLRSTVRCTKSATAIRIRTVIYSSSGRTDDGCRKASHRRSTKDCSASGTLKLSHRVLNTSRSTTDKTGHFSMGQVGLL</sequence>
<reference evidence="2 3" key="1">
    <citation type="journal article" date="2012" name="PLoS Pathog.">
        <title>Diverse lifestyles and strategies of plant pathogenesis encoded in the genomes of eighteen Dothideomycetes fungi.</title>
        <authorList>
            <person name="Ohm R.A."/>
            <person name="Feau N."/>
            <person name="Henrissat B."/>
            <person name="Schoch C.L."/>
            <person name="Horwitz B.A."/>
            <person name="Barry K.W."/>
            <person name="Condon B.J."/>
            <person name="Copeland A.C."/>
            <person name="Dhillon B."/>
            <person name="Glaser F."/>
            <person name="Hesse C.N."/>
            <person name="Kosti I."/>
            <person name="LaButti K."/>
            <person name="Lindquist E.A."/>
            <person name="Lucas S."/>
            <person name="Salamov A.A."/>
            <person name="Bradshaw R.E."/>
            <person name="Ciuffetti L."/>
            <person name="Hamelin R.C."/>
            <person name="Kema G.H.J."/>
            <person name="Lawrence C."/>
            <person name="Scott J.A."/>
            <person name="Spatafora J.W."/>
            <person name="Turgeon B.G."/>
            <person name="de Wit P.J.G.M."/>
            <person name="Zhong S."/>
            <person name="Goodwin S.B."/>
            <person name="Grigoriev I.V."/>
        </authorList>
    </citation>
    <scope>NUCLEOTIDE SEQUENCE [LARGE SCALE GENOMIC DNA]</scope>
    <source>
        <strain evidence="2 3">CIRAD86</strain>
    </source>
</reference>